<organism evidence="1 2">
    <name type="scientific">Araneus ventricosus</name>
    <name type="common">Orbweaver spider</name>
    <name type="synonym">Epeira ventricosa</name>
    <dbReference type="NCBI Taxonomy" id="182803"/>
    <lineage>
        <taxon>Eukaryota</taxon>
        <taxon>Metazoa</taxon>
        <taxon>Ecdysozoa</taxon>
        <taxon>Arthropoda</taxon>
        <taxon>Chelicerata</taxon>
        <taxon>Arachnida</taxon>
        <taxon>Araneae</taxon>
        <taxon>Araneomorphae</taxon>
        <taxon>Entelegynae</taxon>
        <taxon>Araneoidea</taxon>
        <taxon>Araneidae</taxon>
        <taxon>Araneus</taxon>
    </lineage>
</organism>
<name>A0A4Y2DRT5_ARAVE</name>
<accession>A0A4Y2DRT5</accession>
<evidence type="ECO:0000313" key="1">
    <source>
        <dbReference type="EMBL" id="GBM18869.1"/>
    </source>
</evidence>
<reference evidence="1 2" key="1">
    <citation type="journal article" date="2019" name="Sci. Rep.">
        <title>Orb-weaving spider Araneus ventricosus genome elucidates the spidroin gene catalogue.</title>
        <authorList>
            <person name="Kono N."/>
            <person name="Nakamura H."/>
            <person name="Ohtoshi R."/>
            <person name="Moran D.A.P."/>
            <person name="Shinohara A."/>
            <person name="Yoshida Y."/>
            <person name="Fujiwara M."/>
            <person name="Mori M."/>
            <person name="Tomita M."/>
            <person name="Arakawa K."/>
        </authorList>
    </citation>
    <scope>NUCLEOTIDE SEQUENCE [LARGE SCALE GENOMIC DNA]</scope>
</reference>
<comment type="caution">
    <text evidence="1">The sequence shown here is derived from an EMBL/GenBank/DDBJ whole genome shotgun (WGS) entry which is preliminary data.</text>
</comment>
<evidence type="ECO:0000313" key="2">
    <source>
        <dbReference type="Proteomes" id="UP000499080"/>
    </source>
</evidence>
<keyword evidence="2" id="KW-1185">Reference proteome</keyword>
<sequence length="122" mass="13944">MAPTTDLERKFSANSRLTLTVFYSLNNFHFILDGKKAFRLLTLPILNLRDINNSNDIRQMELKKVKECVVYVSHLLAVLSDTREKRWASPLKCTGMWLSNNRSFVDPPIVTKGDGLKMTITA</sequence>
<dbReference type="Proteomes" id="UP000499080">
    <property type="component" value="Unassembled WGS sequence"/>
</dbReference>
<gene>
    <name evidence="1" type="ORF">AVEN_137250_1</name>
</gene>
<dbReference type="EMBL" id="BGPR01000413">
    <property type="protein sequence ID" value="GBM18869.1"/>
    <property type="molecule type" value="Genomic_DNA"/>
</dbReference>
<dbReference type="AlphaFoldDB" id="A0A4Y2DRT5"/>
<protein>
    <submittedName>
        <fullName evidence="1">Uncharacterized protein</fullName>
    </submittedName>
</protein>
<proteinExistence type="predicted"/>